<dbReference type="Gene3D" id="3.10.180.10">
    <property type="entry name" value="2,3-Dihydroxybiphenyl 1,2-Dioxygenase, domain 1"/>
    <property type="match status" value="1"/>
</dbReference>
<accession>A0ABU4F8L0</accession>
<organism evidence="2 3">
    <name type="scientific">Streptomyces prunicolor</name>
    <dbReference type="NCBI Taxonomy" id="67348"/>
    <lineage>
        <taxon>Bacteria</taxon>
        <taxon>Bacillati</taxon>
        <taxon>Actinomycetota</taxon>
        <taxon>Actinomycetes</taxon>
        <taxon>Kitasatosporales</taxon>
        <taxon>Streptomycetaceae</taxon>
        <taxon>Streptomyces</taxon>
    </lineage>
</organism>
<dbReference type="PANTHER" id="PTHR35908">
    <property type="entry name" value="HYPOTHETICAL FUSION PROTEIN"/>
    <property type="match status" value="1"/>
</dbReference>
<dbReference type="InterPro" id="IPR041581">
    <property type="entry name" value="Glyoxalase_6"/>
</dbReference>
<dbReference type="InterPro" id="IPR029068">
    <property type="entry name" value="Glyas_Bleomycin-R_OHBP_Dase"/>
</dbReference>
<comment type="caution">
    <text evidence="2">The sequence shown here is derived from an EMBL/GenBank/DDBJ whole genome shotgun (WGS) entry which is preliminary data.</text>
</comment>
<evidence type="ECO:0000313" key="3">
    <source>
        <dbReference type="Proteomes" id="UP001187346"/>
    </source>
</evidence>
<dbReference type="SUPFAM" id="SSF54593">
    <property type="entry name" value="Glyoxalase/Bleomycin resistance protein/Dihydroxybiphenyl dioxygenase"/>
    <property type="match status" value="1"/>
</dbReference>
<proteinExistence type="predicted"/>
<name>A0ABU4F8L0_9ACTN</name>
<keyword evidence="3" id="KW-1185">Reference proteome</keyword>
<dbReference type="Pfam" id="PF18029">
    <property type="entry name" value="Glyoxalase_6"/>
    <property type="match status" value="1"/>
</dbReference>
<dbReference type="RefSeq" id="WP_317771374.1">
    <property type="nucleotide sequence ID" value="NZ_JAWMAJ010000035.1"/>
</dbReference>
<dbReference type="PANTHER" id="PTHR35908:SF1">
    <property type="entry name" value="CONSERVED PROTEIN"/>
    <property type="match status" value="1"/>
</dbReference>
<evidence type="ECO:0000313" key="2">
    <source>
        <dbReference type="EMBL" id="MDV7216926.1"/>
    </source>
</evidence>
<sequence length="158" mass="17550">MTQTPAPPPTPLHWKLVIDAADPHAQADFWAAALHYEPEDNSTLVQQLLKMGALPAAATVDFHGRPAFRDLMAVRHPDDPYDKDRGTGLGRRLLFQRVPEPKTTKNRLHLDLHPGPDHREAEVERLTTLGASVLRRVTEPAGAWVVMTDPEGNEFCVA</sequence>
<reference evidence="2 3" key="1">
    <citation type="submission" date="2023-10" db="EMBL/GenBank/DDBJ databases">
        <title>Characterization of rhizosphere-enriched actinobacteria from wheat plants lab-grown on chernevaya soil.</title>
        <authorList>
            <person name="Tikhonova E.N."/>
            <person name="Konopkin A."/>
            <person name="Kravchenko I.K."/>
        </authorList>
    </citation>
    <scope>NUCLEOTIDE SEQUENCE [LARGE SCALE GENOMIC DNA]</scope>
    <source>
        <strain evidence="2 3">RR29</strain>
    </source>
</reference>
<protein>
    <submittedName>
        <fullName evidence="2">VOC family protein</fullName>
    </submittedName>
</protein>
<gene>
    <name evidence="2" type="ORF">R5A26_13325</name>
</gene>
<dbReference type="Proteomes" id="UP001187346">
    <property type="component" value="Unassembled WGS sequence"/>
</dbReference>
<feature type="domain" description="Glyoxalase-like" evidence="1">
    <location>
        <begin position="16"/>
        <end position="157"/>
    </location>
</feature>
<dbReference type="EMBL" id="JAWMAJ010000035">
    <property type="protein sequence ID" value="MDV7216926.1"/>
    <property type="molecule type" value="Genomic_DNA"/>
</dbReference>
<evidence type="ECO:0000259" key="1">
    <source>
        <dbReference type="Pfam" id="PF18029"/>
    </source>
</evidence>